<name>A0AB36FU61_ALTMA</name>
<comment type="caution">
    <text evidence="1">The sequence shown here is derived from an EMBL/GenBank/DDBJ whole genome shotgun (WGS) entry which is preliminary data.</text>
</comment>
<gene>
    <name evidence="1" type="ORF">BFV95_3640</name>
</gene>
<reference evidence="1 2" key="1">
    <citation type="submission" date="2016-09" db="EMBL/GenBank/DDBJ databases">
        <title>Draft Genome Sequence of four Alteromonas macleodii strains isolated from copper coupons and grown long-term at elevated copper levels.</title>
        <authorList>
            <person name="Cusick K."/>
            <person name="Dale J."/>
            <person name="Little B."/>
            <person name="Biffinger J."/>
        </authorList>
    </citation>
    <scope>NUCLEOTIDE SEQUENCE [LARGE SCALE GENOMIC DNA]</scope>
    <source>
        <strain evidence="1 2">KCP01</strain>
    </source>
</reference>
<evidence type="ECO:0000313" key="2">
    <source>
        <dbReference type="Proteomes" id="UP000095392"/>
    </source>
</evidence>
<keyword evidence="2" id="KW-1185">Reference proteome</keyword>
<dbReference type="EMBL" id="MIPY01000034">
    <property type="protein sequence ID" value="OES26985.1"/>
    <property type="molecule type" value="Genomic_DNA"/>
</dbReference>
<organism evidence="1 2">
    <name type="scientific">Alteromonas macleodii</name>
    <name type="common">Pseudoalteromonas macleodii</name>
    <dbReference type="NCBI Taxonomy" id="28108"/>
    <lineage>
        <taxon>Bacteria</taxon>
        <taxon>Pseudomonadati</taxon>
        <taxon>Pseudomonadota</taxon>
        <taxon>Gammaproteobacteria</taxon>
        <taxon>Alteromonadales</taxon>
        <taxon>Alteromonadaceae</taxon>
        <taxon>Alteromonas/Salinimonas group</taxon>
        <taxon>Alteromonas</taxon>
    </lineage>
</organism>
<protein>
    <submittedName>
        <fullName evidence="1">Uncharacterized protein</fullName>
    </submittedName>
</protein>
<accession>A0AB36FU61</accession>
<sequence>MLLVVKKQVRVEDTSTAINKNGVLSKSIRRFFKNQLVGG</sequence>
<dbReference type="Proteomes" id="UP000095392">
    <property type="component" value="Unassembled WGS sequence"/>
</dbReference>
<evidence type="ECO:0000313" key="1">
    <source>
        <dbReference type="EMBL" id="OES26985.1"/>
    </source>
</evidence>
<proteinExistence type="predicted"/>
<dbReference type="AlphaFoldDB" id="A0AB36FU61"/>